<evidence type="ECO:0000256" key="2">
    <source>
        <dbReference type="SAM" id="Phobius"/>
    </source>
</evidence>
<feature type="transmembrane region" description="Helical" evidence="2">
    <location>
        <begin position="166"/>
        <end position="191"/>
    </location>
</feature>
<feature type="region of interest" description="Disordered" evidence="1">
    <location>
        <begin position="467"/>
        <end position="513"/>
    </location>
</feature>
<gene>
    <name evidence="4" type="ORF">F5972_01750</name>
</gene>
<keyword evidence="2" id="KW-0812">Transmembrane</keyword>
<sequence>MTDGPGSSPDVPSGWAAEQPPPYGGAAGTGGTGGSWAAPGGREGPAGPQTGPYGQPGQHGQPGQPGSHGSYGQPGQYGQPGYGQSGPSGPSGQGPQAGGPHYGSGPYAQGPYAQGPYAQGSYAQGSYGQRPPEAPRPGIIPLRPLTLGDIFDGTIKLIRSNPKATLGLSAIVAAVTSIPGALGQAVGLGMFGTALEGFGSGSYATTGSPALPVVGVAAQYIGAIITYVMTFLGTMILTGILTRVLGRAVFGGRITVGEAWQLARSRVLALLGLAMLQALILVAPVLVLLALLVALGLGDATAGAFVAVALLFVLAYIPYAAFFYTRFSLAAPAVVLEGRGVTDAMARSWRLVKGDSWRVFGILVLTAVLAGIASSVLGVPFTIGGSLIGMFGGGTVAATALTTVLLAAGSVVASMITYPFQAGVAGLLYADRRMRAEAFDLVLQTAAAQNQSQGWVHTGVDDLWHPSHAAAAGPVPGPGSPPYDGTSPGGSSYYGTPPGASPYYGTPPNGPQG</sequence>
<organism evidence="4 5">
    <name type="scientific">Microbispora cellulosiformans</name>
    <dbReference type="NCBI Taxonomy" id="2614688"/>
    <lineage>
        <taxon>Bacteria</taxon>
        <taxon>Bacillati</taxon>
        <taxon>Actinomycetota</taxon>
        <taxon>Actinomycetes</taxon>
        <taxon>Streptosporangiales</taxon>
        <taxon>Streptosporangiaceae</taxon>
        <taxon>Microbispora</taxon>
    </lineage>
</organism>
<dbReference type="RefSeq" id="WP_150930399.1">
    <property type="nucleotide sequence ID" value="NZ_VYTZ01000001.1"/>
</dbReference>
<feature type="domain" description="DUF7847" evidence="3">
    <location>
        <begin position="148"/>
        <end position="425"/>
    </location>
</feature>
<dbReference type="GO" id="GO:0030198">
    <property type="term" value="P:extracellular matrix organization"/>
    <property type="evidence" value="ECO:0007669"/>
    <property type="project" value="TreeGrafter"/>
</dbReference>
<keyword evidence="2" id="KW-1133">Transmembrane helix</keyword>
<dbReference type="Proteomes" id="UP000327011">
    <property type="component" value="Unassembled WGS sequence"/>
</dbReference>
<evidence type="ECO:0000313" key="4">
    <source>
        <dbReference type="EMBL" id="KAA9381585.1"/>
    </source>
</evidence>
<dbReference type="EMBL" id="VYTZ01000001">
    <property type="protein sequence ID" value="KAA9381585.1"/>
    <property type="molecule type" value="Genomic_DNA"/>
</dbReference>
<dbReference type="InterPro" id="IPR057169">
    <property type="entry name" value="DUF7847"/>
</dbReference>
<name>A0A5J5KA84_9ACTN</name>
<keyword evidence="5" id="KW-1185">Reference proteome</keyword>
<dbReference type="Pfam" id="PF25231">
    <property type="entry name" value="DUF7847"/>
    <property type="match status" value="1"/>
</dbReference>
<evidence type="ECO:0000256" key="1">
    <source>
        <dbReference type="SAM" id="MobiDB-lite"/>
    </source>
</evidence>
<dbReference type="InterPro" id="IPR050149">
    <property type="entry name" value="Collagen_superfamily"/>
</dbReference>
<feature type="compositionally biased region" description="Low complexity" evidence="1">
    <location>
        <begin position="482"/>
        <end position="507"/>
    </location>
</feature>
<evidence type="ECO:0000259" key="3">
    <source>
        <dbReference type="Pfam" id="PF25231"/>
    </source>
</evidence>
<evidence type="ECO:0000313" key="5">
    <source>
        <dbReference type="Proteomes" id="UP000327011"/>
    </source>
</evidence>
<protein>
    <recommendedName>
        <fullName evidence="3">DUF7847 domain-containing protein</fullName>
    </recommendedName>
</protein>
<feature type="compositionally biased region" description="Gly residues" evidence="1">
    <location>
        <begin position="25"/>
        <end position="34"/>
    </location>
</feature>
<feature type="transmembrane region" description="Helical" evidence="2">
    <location>
        <begin position="357"/>
        <end position="383"/>
    </location>
</feature>
<dbReference type="GO" id="GO:0005615">
    <property type="term" value="C:extracellular space"/>
    <property type="evidence" value="ECO:0007669"/>
    <property type="project" value="TreeGrafter"/>
</dbReference>
<feature type="transmembrane region" description="Helical" evidence="2">
    <location>
        <begin position="220"/>
        <end position="246"/>
    </location>
</feature>
<comment type="caution">
    <text evidence="4">The sequence shown here is derived from an EMBL/GenBank/DDBJ whole genome shotgun (WGS) entry which is preliminary data.</text>
</comment>
<dbReference type="GO" id="GO:0030020">
    <property type="term" value="F:extracellular matrix structural constituent conferring tensile strength"/>
    <property type="evidence" value="ECO:0007669"/>
    <property type="project" value="TreeGrafter"/>
</dbReference>
<keyword evidence="2" id="KW-0472">Membrane</keyword>
<proteinExistence type="predicted"/>
<dbReference type="PANTHER" id="PTHR24023:SF910">
    <property type="entry name" value="COLLECTIN-12"/>
    <property type="match status" value="1"/>
</dbReference>
<feature type="region of interest" description="Disordered" evidence="1">
    <location>
        <begin position="1"/>
        <end position="140"/>
    </location>
</feature>
<feature type="transmembrane region" description="Helical" evidence="2">
    <location>
        <begin position="267"/>
        <end position="296"/>
    </location>
</feature>
<dbReference type="GO" id="GO:0031012">
    <property type="term" value="C:extracellular matrix"/>
    <property type="evidence" value="ECO:0007669"/>
    <property type="project" value="TreeGrafter"/>
</dbReference>
<feature type="compositionally biased region" description="Gly residues" evidence="1">
    <location>
        <begin position="78"/>
        <end position="102"/>
    </location>
</feature>
<feature type="transmembrane region" description="Helical" evidence="2">
    <location>
        <begin position="302"/>
        <end position="324"/>
    </location>
</feature>
<dbReference type="AlphaFoldDB" id="A0A5J5KA84"/>
<dbReference type="PANTHER" id="PTHR24023">
    <property type="entry name" value="COLLAGEN ALPHA"/>
    <property type="match status" value="1"/>
</dbReference>
<reference evidence="4 5" key="1">
    <citation type="submission" date="2019-09" db="EMBL/GenBank/DDBJ databases">
        <title>Screening of Novel Bioactive Compounds from Soil-Associated.</title>
        <authorList>
            <person name="Gong X."/>
        </authorList>
    </citation>
    <scope>NUCLEOTIDE SEQUENCE [LARGE SCALE GENOMIC DNA]</scope>
    <source>
        <strain evidence="4 5">Gxj-6</strain>
    </source>
</reference>
<feature type="compositionally biased region" description="Low complexity" evidence="1">
    <location>
        <begin position="35"/>
        <end position="77"/>
    </location>
</feature>
<accession>A0A5J5KA84</accession>